<protein>
    <submittedName>
        <fullName evidence="1">Uncharacterized protein</fullName>
    </submittedName>
</protein>
<keyword evidence="2" id="KW-1185">Reference proteome</keyword>
<dbReference type="Proteomes" id="UP000481153">
    <property type="component" value="Unassembled WGS sequence"/>
</dbReference>
<proteinExistence type="predicted"/>
<organism evidence="1 2">
    <name type="scientific">Aphanomyces euteiches</name>
    <dbReference type="NCBI Taxonomy" id="100861"/>
    <lineage>
        <taxon>Eukaryota</taxon>
        <taxon>Sar</taxon>
        <taxon>Stramenopiles</taxon>
        <taxon>Oomycota</taxon>
        <taxon>Saprolegniomycetes</taxon>
        <taxon>Saprolegniales</taxon>
        <taxon>Verrucalvaceae</taxon>
        <taxon>Aphanomyces</taxon>
    </lineage>
</organism>
<dbReference type="AlphaFoldDB" id="A0A6G0XDM3"/>
<sequence length="132" mass="15663">MADAILRSPELLPLVTVFQDGVWEMMHQELQAWQLLFRETDRSRLWESLMRVPVYRLRSLSDPRYVLHHALVTKQSIDHVRRMMQRYPDRISPEFFALASEHLTLGQFREVYKEALTLGVHIPRDRPPSHSS</sequence>
<gene>
    <name evidence="1" type="ORF">Ae201684_006135</name>
</gene>
<dbReference type="VEuPathDB" id="FungiDB:AeMF1_004994"/>
<evidence type="ECO:0000313" key="2">
    <source>
        <dbReference type="Proteomes" id="UP000481153"/>
    </source>
</evidence>
<dbReference type="EMBL" id="VJMJ01000079">
    <property type="protein sequence ID" value="KAF0738157.1"/>
    <property type="molecule type" value="Genomic_DNA"/>
</dbReference>
<comment type="caution">
    <text evidence="1">The sequence shown here is derived from an EMBL/GenBank/DDBJ whole genome shotgun (WGS) entry which is preliminary data.</text>
</comment>
<evidence type="ECO:0000313" key="1">
    <source>
        <dbReference type="EMBL" id="KAF0738157.1"/>
    </source>
</evidence>
<name>A0A6G0XDM3_9STRA</name>
<reference evidence="1 2" key="1">
    <citation type="submission" date="2019-07" db="EMBL/GenBank/DDBJ databases">
        <title>Genomics analysis of Aphanomyces spp. identifies a new class of oomycete effector associated with host adaptation.</title>
        <authorList>
            <person name="Gaulin E."/>
        </authorList>
    </citation>
    <scope>NUCLEOTIDE SEQUENCE [LARGE SCALE GENOMIC DNA]</scope>
    <source>
        <strain evidence="1 2">ATCC 201684</strain>
    </source>
</reference>
<accession>A0A6G0XDM3</accession>